<dbReference type="CDD" id="cd06261">
    <property type="entry name" value="TM_PBP2"/>
    <property type="match status" value="1"/>
</dbReference>
<proteinExistence type="inferred from homology"/>
<feature type="transmembrane region" description="Helical" evidence="9">
    <location>
        <begin position="398"/>
        <end position="422"/>
    </location>
</feature>
<feature type="transmembrane region" description="Helical" evidence="9">
    <location>
        <begin position="467"/>
        <end position="487"/>
    </location>
</feature>
<dbReference type="Gene3D" id="1.10.3720.10">
    <property type="entry name" value="MetI-like"/>
    <property type="match status" value="1"/>
</dbReference>
<evidence type="ECO:0000256" key="6">
    <source>
        <dbReference type="ARBA" id="ARBA00022692"/>
    </source>
</evidence>
<feature type="domain" description="ABC transmembrane type-1" evidence="10">
    <location>
        <begin position="461"/>
        <end position="682"/>
    </location>
</feature>
<feature type="transmembrane region" description="Helical" evidence="9">
    <location>
        <begin position="340"/>
        <end position="363"/>
    </location>
</feature>
<reference evidence="11 12" key="1">
    <citation type="submission" date="2016-10" db="EMBL/GenBank/DDBJ databases">
        <authorList>
            <person name="de Groot N.N."/>
        </authorList>
    </citation>
    <scope>NUCLEOTIDE SEQUENCE [LARGE SCALE GENOMIC DNA]</scope>
    <source>
        <strain evidence="11 12">CGMCC 1.5058</strain>
    </source>
</reference>
<dbReference type="InterPro" id="IPR035906">
    <property type="entry name" value="MetI-like_sf"/>
</dbReference>
<evidence type="ECO:0000259" key="10">
    <source>
        <dbReference type="PROSITE" id="PS50928"/>
    </source>
</evidence>
<evidence type="ECO:0000256" key="2">
    <source>
        <dbReference type="ARBA" id="ARBA00009047"/>
    </source>
</evidence>
<feature type="transmembrane region" description="Helical" evidence="9">
    <location>
        <begin position="662"/>
        <end position="683"/>
    </location>
</feature>
<dbReference type="GO" id="GO:0042956">
    <property type="term" value="P:maltodextrin transmembrane transport"/>
    <property type="evidence" value="ECO:0007669"/>
    <property type="project" value="TreeGrafter"/>
</dbReference>
<evidence type="ECO:0000256" key="9">
    <source>
        <dbReference type="RuleBase" id="RU363032"/>
    </source>
</evidence>
<keyword evidence="8 9" id="KW-0472">Membrane</keyword>
<keyword evidence="5" id="KW-0762">Sugar transport</keyword>
<keyword evidence="4" id="KW-1003">Cell membrane</keyword>
<evidence type="ECO:0000256" key="5">
    <source>
        <dbReference type="ARBA" id="ARBA00022597"/>
    </source>
</evidence>
<feature type="transmembrane region" description="Helical" evidence="9">
    <location>
        <begin position="549"/>
        <end position="575"/>
    </location>
</feature>
<name>A0A1G8PFC6_9CLOT</name>
<keyword evidence="7 9" id="KW-1133">Transmembrane helix</keyword>
<evidence type="ECO:0000256" key="8">
    <source>
        <dbReference type="ARBA" id="ARBA00023136"/>
    </source>
</evidence>
<comment type="subcellular location">
    <subcellularLocation>
        <location evidence="1 9">Cell membrane</location>
        <topology evidence="1 9">Multi-pass membrane protein</topology>
    </subcellularLocation>
</comment>
<evidence type="ECO:0000256" key="4">
    <source>
        <dbReference type="ARBA" id="ARBA00022475"/>
    </source>
</evidence>
<keyword evidence="6 9" id="KW-0812">Transmembrane</keyword>
<accession>A0A1G8PFC6</accession>
<dbReference type="GO" id="GO:0015423">
    <property type="term" value="F:ABC-type maltose transporter activity"/>
    <property type="evidence" value="ECO:0007669"/>
    <property type="project" value="TreeGrafter"/>
</dbReference>
<dbReference type="AlphaFoldDB" id="A0A1G8PFC6"/>
<dbReference type="PANTHER" id="PTHR47314">
    <property type="entry name" value="MALTOSE/MALTODEXTRIN TRANSPORT SYSTEM PERMEASE PROTEIN MALF"/>
    <property type="match status" value="1"/>
</dbReference>
<dbReference type="GO" id="GO:1990060">
    <property type="term" value="C:maltose transport complex"/>
    <property type="evidence" value="ECO:0007669"/>
    <property type="project" value="TreeGrafter"/>
</dbReference>
<dbReference type="SUPFAM" id="SSF161098">
    <property type="entry name" value="MetI-like"/>
    <property type="match status" value="1"/>
</dbReference>
<dbReference type="PROSITE" id="PS50928">
    <property type="entry name" value="ABC_TM1"/>
    <property type="match status" value="1"/>
</dbReference>
<dbReference type="Pfam" id="PF00528">
    <property type="entry name" value="BPD_transp_1"/>
    <property type="match status" value="1"/>
</dbReference>
<evidence type="ECO:0000256" key="7">
    <source>
        <dbReference type="ARBA" id="ARBA00022989"/>
    </source>
</evidence>
<evidence type="ECO:0000256" key="3">
    <source>
        <dbReference type="ARBA" id="ARBA00022448"/>
    </source>
</evidence>
<dbReference type="PANTHER" id="PTHR47314:SF1">
    <property type="entry name" value="MALTOSE_MALTODEXTRIN TRANSPORT SYSTEM PERMEASE PROTEIN MALF"/>
    <property type="match status" value="1"/>
</dbReference>
<feature type="transmembrane region" description="Helical" evidence="9">
    <location>
        <begin position="296"/>
        <end position="319"/>
    </location>
</feature>
<evidence type="ECO:0000256" key="1">
    <source>
        <dbReference type="ARBA" id="ARBA00004651"/>
    </source>
</evidence>
<evidence type="ECO:0000313" key="12">
    <source>
        <dbReference type="Proteomes" id="UP000183255"/>
    </source>
</evidence>
<evidence type="ECO:0000313" key="11">
    <source>
        <dbReference type="EMBL" id="SDI91204.1"/>
    </source>
</evidence>
<keyword evidence="3 9" id="KW-0813">Transport</keyword>
<protein>
    <submittedName>
        <fullName evidence="11">Arabinogalactan oligomer / maltooligosaccharide transport system permease protein</fullName>
    </submittedName>
</protein>
<dbReference type="Proteomes" id="UP000183255">
    <property type="component" value="Unassembled WGS sequence"/>
</dbReference>
<dbReference type="RefSeq" id="WP_036909339.1">
    <property type="nucleotide sequence ID" value="NZ_FNDZ01000005.1"/>
</dbReference>
<feature type="transmembrane region" description="Helical" evidence="9">
    <location>
        <begin position="499"/>
        <end position="520"/>
    </location>
</feature>
<organism evidence="11 12">
    <name type="scientific">Proteiniclasticum ruminis</name>
    <dbReference type="NCBI Taxonomy" id="398199"/>
    <lineage>
        <taxon>Bacteria</taxon>
        <taxon>Bacillati</taxon>
        <taxon>Bacillota</taxon>
        <taxon>Clostridia</taxon>
        <taxon>Eubacteriales</taxon>
        <taxon>Clostridiaceae</taxon>
        <taxon>Proteiniclasticum</taxon>
    </lineage>
</organism>
<sequence>MAKYSKVLYDYIGRTYERKNLYLKEVALLQDKIREGSPKEKESLKTQLKELISKKNDHPYLKELKEYDHKEKRFLEDLKKKSAQHQASLEKGLSKDVVHLERLLFESKAKMEFYKEYTGLTYDAVYFYKEASIHQKLIPNIIYNIKKLEEDLRKAENYHGEENKEAIAREIGRFKSEQNAIYEKRLAELKEKRKEGLISEKALKNGKKELKKKYQYAVRVKEYEDPDKMKRELIKSKKFELKDYTKVQKRVLNADVADARRNTPTETMKTTPINTIAGALIPGLGQLLNKQPVKAALFFLGLLFVYVVAIPYALGYGNYQGEGIAGLISLAEGARRIDKSLIFMIEGIVAIVFLLFAAGIMVANFRDVRGVEKGVMKGIREKNWFETTQTIEEDGFPYLVSIPALIVISFIVLVPIFTAILLSFTGMDPKNQSKFPWVGIQNYKLIALGEGLAGSVFWQIFGWTIIWTLTSTTLAIFIGFGLALLANNPRIKGKGILRMIYLLPWAVPAFITIMFFSIMFSTQGALTEVVQNVFGVAIDFKNSTFWSRFILVMLQGWLGSSYVFLLSTGVLQAIPEDLYEAADIDGANTWQKIRRITLPMVLFQTAPLLVNQYTFNFNNFSIIYLFNGGGPFNPTKYGNLAGSSDILISYIYKLTMDNQYQAIGASISIAISLGLMVFAFIGFKNSKAFKEERL</sequence>
<comment type="similarity">
    <text evidence="2">Belongs to the binding-protein-dependent transport system permease family. MalFG subfamily.</text>
</comment>
<dbReference type="EMBL" id="FNDZ01000005">
    <property type="protein sequence ID" value="SDI91204.1"/>
    <property type="molecule type" value="Genomic_DNA"/>
</dbReference>
<feature type="transmembrane region" description="Helical" evidence="9">
    <location>
        <begin position="443"/>
        <end position="461"/>
    </location>
</feature>
<gene>
    <name evidence="11" type="ORF">SAMN05421804_10587</name>
</gene>
<dbReference type="InterPro" id="IPR000515">
    <property type="entry name" value="MetI-like"/>
</dbReference>